<keyword evidence="1" id="KW-0175">Coiled coil</keyword>
<protein>
    <submittedName>
        <fullName evidence="4">Recombinase</fullName>
    </submittedName>
</protein>
<dbReference type="Pfam" id="PF07508">
    <property type="entry name" value="Recombinase"/>
    <property type="match status" value="1"/>
</dbReference>
<dbReference type="SUPFAM" id="SSF53041">
    <property type="entry name" value="Resolvase-like"/>
    <property type="match status" value="1"/>
</dbReference>
<organism evidence="4">
    <name type="scientific">Streptococcus dysgalactiae subsp. equisimilis</name>
    <name type="common">Streptococcus equisimilis</name>
    <dbReference type="NCBI Taxonomy" id="119602"/>
    <lineage>
        <taxon>Bacteria</taxon>
        <taxon>Bacillati</taxon>
        <taxon>Bacillota</taxon>
        <taxon>Bacilli</taxon>
        <taxon>Lactobacillales</taxon>
        <taxon>Streptococcaceae</taxon>
        <taxon>Streptococcus</taxon>
    </lineage>
</organism>
<dbReference type="InterPro" id="IPR038109">
    <property type="entry name" value="DNA_bind_recomb_sf"/>
</dbReference>
<dbReference type="Pfam" id="PF00239">
    <property type="entry name" value="Resolvase"/>
    <property type="match status" value="1"/>
</dbReference>
<feature type="domain" description="Resolvase/invertase-type recombinase catalytic" evidence="2">
    <location>
        <begin position="3"/>
        <end position="159"/>
    </location>
</feature>
<dbReference type="PANTHER" id="PTHR30461">
    <property type="entry name" value="DNA-INVERTASE FROM LAMBDOID PROPHAGE"/>
    <property type="match status" value="1"/>
</dbReference>
<dbReference type="InterPro" id="IPR011109">
    <property type="entry name" value="DNA_bind_recombinase_dom"/>
</dbReference>
<feature type="domain" description="Recombinase" evidence="3">
    <location>
        <begin position="167"/>
        <end position="301"/>
    </location>
</feature>
<dbReference type="InterPro" id="IPR036162">
    <property type="entry name" value="Resolvase-like_N_sf"/>
</dbReference>
<sequence length="514" mass="60126">MNTVDFYLRLSLEDDDLKDESNSITSQREILKNYISSREEFTGVKIREHIDDGYTGTNFNRPAFQKMIGLMKKNEIRTILVKDLSRFARDYIESGAYIEQIFPFMQVRFISVNDNYDSNNNENGISSLEIPFKNLVYDYYSKDISQKISSSVRVRQDRGYYFGSKAPYGYVKDEKDHHQLLVDDRVRNIIEEVFERYLSGESMLSISKDFNHRGVLTPAKHIGLKRGSGVWTGQIIRYVLTQRVYTGAVVGGKTRVQEVGSDNRKWVDSKDWIIREDMHEAIISKEDFGKVQDMLNSNAKLISRERKHFHILQDKVYCGKCYHKMTYTVNYGKTDGYCCPYRYKAKDCGCMKGKIKAETLEDIVSEEIKLYTESFLEKEQTRKIEHKVMESICESLLYRKKRLEAEKQKIQVSKMQLYERHKQDEIDKEAYLSKKEDLSKKLKNTEQEIAIITDKIKENTSSGHNLNVDKLREAVTKGELVLDWINEVIDRIYVYGKDKVEIIWKFEKGNGKDG</sequence>
<reference evidence="4" key="1">
    <citation type="journal article" date="2016" name="Sci. Rep.">
        <title>Genome sequence and virulence factors of a group G Streptococcus dysgalactiae subsp. equisimilis strain with a new element carrying erm(B).</title>
        <authorList>
            <person name="Wang X."/>
            <person name="Zhang X."/>
            <person name="Zong Z."/>
        </authorList>
    </citation>
    <scope>NUCLEOTIDE SEQUENCE</scope>
    <source>
        <strain evidence="4">WCHSDSE-1</strain>
    </source>
</reference>
<name>A0A0S1TQ74_STREQ</name>
<dbReference type="PROSITE" id="PS51737">
    <property type="entry name" value="RECOMBINASE_DNA_BIND"/>
    <property type="match status" value="1"/>
</dbReference>
<evidence type="ECO:0000256" key="1">
    <source>
        <dbReference type="SAM" id="Coils"/>
    </source>
</evidence>
<feature type="coiled-coil region" evidence="1">
    <location>
        <begin position="400"/>
        <end position="455"/>
    </location>
</feature>
<dbReference type="GO" id="GO:0003677">
    <property type="term" value="F:DNA binding"/>
    <property type="evidence" value="ECO:0007669"/>
    <property type="project" value="InterPro"/>
</dbReference>
<accession>A0A0S1TQ74</accession>
<proteinExistence type="predicted"/>
<dbReference type="GO" id="GO:0000150">
    <property type="term" value="F:DNA strand exchange activity"/>
    <property type="evidence" value="ECO:0007669"/>
    <property type="project" value="InterPro"/>
</dbReference>
<dbReference type="InterPro" id="IPR025827">
    <property type="entry name" value="Zn_ribbon_recom_dom"/>
</dbReference>
<dbReference type="InterPro" id="IPR050639">
    <property type="entry name" value="SSR_resolvase"/>
</dbReference>
<evidence type="ECO:0000259" key="2">
    <source>
        <dbReference type="PROSITE" id="PS51736"/>
    </source>
</evidence>
<dbReference type="PANTHER" id="PTHR30461:SF23">
    <property type="entry name" value="DNA RECOMBINASE-RELATED"/>
    <property type="match status" value="1"/>
</dbReference>
<dbReference type="Pfam" id="PF13408">
    <property type="entry name" value="Zn_ribbon_recom"/>
    <property type="match status" value="1"/>
</dbReference>
<dbReference type="EMBL" id="KT005459">
    <property type="protein sequence ID" value="ALM26490.1"/>
    <property type="molecule type" value="Genomic_DNA"/>
</dbReference>
<evidence type="ECO:0000259" key="3">
    <source>
        <dbReference type="PROSITE" id="PS51737"/>
    </source>
</evidence>
<dbReference type="AlphaFoldDB" id="A0A0S1TQ74"/>
<gene>
    <name evidence="4" type="ORF">TnWCHSDSE-1_00039</name>
</gene>
<dbReference type="RefSeq" id="WP_001098743.1">
    <property type="nucleotide sequence ID" value="NZ_LDYC01000012.1"/>
</dbReference>
<dbReference type="InterPro" id="IPR006119">
    <property type="entry name" value="Resolv_N"/>
</dbReference>
<dbReference type="SMART" id="SM00857">
    <property type="entry name" value="Resolvase"/>
    <property type="match status" value="1"/>
</dbReference>
<dbReference type="Gene3D" id="3.90.1750.20">
    <property type="entry name" value="Putative Large Serine Recombinase, Chain B, Domain 2"/>
    <property type="match status" value="1"/>
</dbReference>
<dbReference type="Gene3D" id="3.40.50.1390">
    <property type="entry name" value="Resolvase, N-terminal catalytic domain"/>
    <property type="match status" value="1"/>
</dbReference>
<evidence type="ECO:0000313" key="4">
    <source>
        <dbReference type="EMBL" id="ALM26490.1"/>
    </source>
</evidence>
<dbReference type="PROSITE" id="PS51736">
    <property type="entry name" value="RECOMBINASES_3"/>
    <property type="match status" value="1"/>
</dbReference>